<evidence type="ECO:0000256" key="2">
    <source>
        <dbReference type="ARBA" id="ARBA00022679"/>
    </source>
</evidence>
<evidence type="ECO:0000256" key="1">
    <source>
        <dbReference type="ARBA" id="ARBA00022603"/>
    </source>
</evidence>
<sequence>MVYHLKWCTLLKFSLAPPLFTVQHPAVGAAEEPVYTLTPLSRLLVGSSNLVPITSMLLHPTFVTPFLGIGKWFQDELPLDQHCIFKQTHGESLWDLADHDTALNALINDAMVSNSNFIMDIVVKEHGTVFEGISSLVDVGGGLGGAAQAISKAFPAGGEMQCAGSRSCRRQGS</sequence>
<dbReference type="InterPro" id="IPR016461">
    <property type="entry name" value="COMT-like"/>
</dbReference>
<name>A0A8J5W137_ZIZPA</name>
<dbReference type="AlphaFoldDB" id="A0A8J5W137"/>
<dbReference type="OrthoDB" id="1712360at2759"/>
<dbReference type="GO" id="GO:0008171">
    <property type="term" value="F:O-methyltransferase activity"/>
    <property type="evidence" value="ECO:0007669"/>
    <property type="project" value="InterPro"/>
</dbReference>
<dbReference type="InterPro" id="IPR001077">
    <property type="entry name" value="COMT_C"/>
</dbReference>
<feature type="domain" description="O-methyltransferase C-terminal" evidence="5">
    <location>
        <begin position="72"/>
        <end position="156"/>
    </location>
</feature>
<feature type="signal peptide" evidence="4">
    <location>
        <begin position="1"/>
        <end position="16"/>
    </location>
</feature>
<keyword evidence="3" id="KW-0949">S-adenosyl-L-methionine</keyword>
<dbReference type="PANTHER" id="PTHR11746">
    <property type="entry name" value="O-METHYLTRANSFERASE"/>
    <property type="match status" value="1"/>
</dbReference>
<dbReference type="Pfam" id="PF00891">
    <property type="entry name" value="Methyltransf_2"/>
    <property type="match status" value="1"/>
</dbReference>
<evidence type="ECO:0000313" key="7">
    <source>
        <dbReference type="Proteomes" id="UP000729402"/>
    </source>
</evidence>
<reference evidence="6" key="1">
    <citation type="journal article" date="2021" name="bioRxiv">
        <title>Whole Genome Assembly and Annotation of Northern Wild Rice, Zizania palustris L., Supports a Whole Genome Duplication in the Zizania Genus.</title>
        <authorList>
            <person name="Haas M."/>
            <person name="Kono T."/>
            <person name="Macchietto M."/>
            <person name="Millas R."/>
            <person name="McGilp L."/>
            <person name="Shao M."/>
            <person name="Duquette J."/>
            <person name="Hirsch C.N."/>
            <person name="Kimball J."/>
        </authorList>
    </citation>
    <scope>NUCLEOTIDE SEQUENCE</scope>
    <source>
        <tissue evidence="6">Fresh leaf tissue</tissue>
    </source>
</reference>
<evidence type="ECO:0000259" key="5">
    <source>
        <dbReference type="Pfam" id="PF00891"/>
    </source>
</evidence>
<dbReference type="EMBL" id="JAAALK010000284">
    <property type="protein sequence ID" value="KAG8068014.1"/>
    <property type="molecule type" value="Genomic_DNA"/>
</dbReference>
<dbReference type="Proteomes" id="UP000729402">
    <property type="component" value="Unassembled WGS sequence"/>
</dbReference>
<accession>A0A8J5W137</accession>
<comment type="caution">
    <text evidence="6">The sequence shown here is derived from an EMBL/GenBank/DDBJ whole genome shotgun (WGS) entry which is preliminary data.</text>
</comment>
<keyword evidence="1" id="KW-0489">Methyltransferase</keyword>
<keyword evidence="7" id="KW-1185">Reference proteome</keyword>
<proteinExistence type="predicted"/>
<dbReference type="PROSITE" id="PS51683">
    <property type="entry name" value="SAM_OMT_II"/>
    <property type="match status" value="1"/>
</dbReference>
<reference evidence="6" key="2">
    <citation type="submission" date="2021-02" db="EMBL/GenBank/DDBJ databases">
        <authorList>
            <person name="Kimball J.A."/>
            <person name="Haas M.W."/>
            <person name="Macchietto M."/>
            <person name="Kono T."/>
            <person name="Duquette J."/>
            <person name="Shao M."/>
        </authorList>
    </citation>
    <scope>NUCLEOTIDE SEQUENCE</scope>
    <source>
        <tissue evidence="6">Fresh leaf tissue</tissue>
    </source>
</reference>
<feature type="chain" id="PRO_5035217950" description="O-methyltransferase C-terminal domain-containing protein" evidence="4">
    <location>
        <begin position="17"/>
        <end position="173"/>
    </location>
</feature>
<keyword evidence="2" id="KW-0808">Transferase</keyword>
<evidence type="ECO:0000256" key="3">
    <source>
        <dbReference type="ARBA" id="ARBA00022691"/>
    </source>
</evidence>
<dbReference type="GO" id="GO:0032259">
    <property type="term" value="P:methylation"/>
    <property type="evidence" value="ECO:0007669"/>
    <property type="project" value="UniProtKB-KW"/>
</dbReference>
<gene>
    <name evidence="6" type="ORF">GUJ93_ZPchr0005g14719</name>
</gene>
<evidence type="ECO:0000313" key="6">
    <source>
        <dbReference type="EMBL" id="KAG8068014.1"/>
    </source>
</evidence>
<evidence type="ECO:0000256" key="4">
    <source>
        <dbReference type="SAM" id="SignalP"/>
    </source>
</evidence>
<keyword evidence="4" id="KW-0732">Signal</keyword>
<organism evidence="6 7">
    <name type="scientific">Zizania palustris</name>
    <name type="common">Northern wild rice</name>
    <dbReference type="NCBI Taxonomy" id="103762"/>
    <lineage>
        <taxon>Eukaryota</taxon>
        <taxon>Viridiplantae</taxon>
        <taxon>Streptophyta</taxon>
        <taxon>Embryophyta</taxon>
        <taxon>Tracheophyta</taxon>
        <taxon>Spermatophyta</taxon>
        <taxon>Magnoliopsida</taxon>
        <taxon>Liliopsida</taxon>
        <taxon>Poales</taxon>
        <taxon>Poaceae</taxon>
        <taxon>BOP clade</taxon>
        <taxon>Oryzoideae</taxon>
        <taxon>Oryzeae</taxon>
        <taxon>Zizaniinae</taxon>
        <taxon>Zizania</taxon>
    </lineage>
</organism>
<protein>
    <recommendedName>
        <fullName evidence="5">O-methyltransferase C-terminal domain-containing protein</fullName>
    </recommendedName>
</protein>